<dbReference type="InterPro" id="IPR017441">
    <property type="entry name" value="Protein_kinase_ATP_BS"/>
</dbReference>
<accession>A0A3R6ZS34</accession>
<keyword evidence="2" id="KW-0808">Transferase</keyword>
<comment type="similarity">
    <text evidence="7">Belongs to the protein kinase superfamily.</text>
</comment>
<dbReference type="EMBL" id="QUTB01003918">
    <property type="protein sequence ID" value="RHY65328.1"/>
    <property type="molecule type" value="Genomic_DNA"/>
</dbReference>
<dbReference type="PROSITE" id="PS00108">
    <property type="entry name" value="PROTEIN_KINASE_ST"/>
    <property type="match status" value="1"/>
</dbReference>
<evidence type="ECO:0000256" key="3">
    <source>
        <dbReference type="ARBA" id="ARBA00022741"/>
    </source>
</evidence>
<dbReference type="GO" id="GO:0004674">
    <property type="term" value="F:protein serine/threonine kinase activity"/>
    <property type="evidence" value="ECO:0007669"/>
    <property type="project" value="UniProtKB-KW"/>
</dbReference>
<dbReference type="Gene3D" id="1.10.510.10">
    <property type="entry name" value="Transferase(Phosphotransferase) domain 1"/>
    <property type="match status" value="1"/>
</dbReference>
<dbReference type="PANTHER" id="PTHR24345">
    <property type="entry name" value="SERINE/THREONINE-PROTEIN KINASE PLK"/>
    <property type="match status" value="1"/>
</dbReference>
<dbReference type="Pfam" id="PF00069">
    <property type="entry name" value="Pkinase"/>
    <property type="match status" value="1"/>
</dbReference>
<evidence type="ECO:0000256" key="1">
    <source>
        <dbReference type="ARBA" id="ARBA00022527"/>
    </source>
</evidence>
<keyword evidence="4" id="KW-0418">Kinase</keyword>
<protein>
    <recommendedName>
        <fullName evidence="8">Protein kinase domain-containing protein</fullName>
    </recommendedName>
</protein>
<keyword evidence="1 7" id="KW-0723">Serine/threonine-protein kinase</keyword>
<keyword evidence="3 6" id="KW-0547">Nucleotide-binding</keyword>
<dbReference type="Proteomes" id="UP000283543">
    <property type="component" value="Unassembled WGS sequence"/>
</dbReference>
<gene>
    <name evidence="9" type="ORF">DYB34_000572</name>
</gene>
<feature type="domain" description="Protein kinase" evidence="8">
    <location>
        <begin position="8"/>
        <end position="209"/>
    </location>
</feature>
<evidence type="ECO:0000259" key="8">
    <source>
        <dbReference type="PROSITE" id="PS50011"/>
    </source>
</evidence>
<feature type="binding site" evidence="6">
    <location>
        <position position="37"/>
    </location>
    <ligand>
        <name>ATP</name>
        <dbReference type="ChEBI" id="CHEBI:30616"/>
    </ligand>
</feature>
<reference evidence="9 10" key="1">
    <citation type="submission" date="2018-08" db="EMBL/GenBank/DDBJ databases">
        <title>Aphanomyces genome sequencing and annotation.</title>
        <authorList>
            <person name="Minardi D."/>
            <person name="Oidtmann B."/>
            <person name="Van Der Giezen M."/>
            <person name="Studholme D.J."/>
        </authorList>
    </citation>
    <scope>NUCLEOTIDE SEQUENCE [LARGE SCALE GENOMIC DNA]</scope>
    <source>
        <strain evidence="9 10">Si</strain>
    </source>
</reference>
<sequence>MADSLHEYDLGDMVGSGSSAQVYWAHRVSNGELVAIKVLDKMQHALIRRQSRSMSKATGIQEIEVQQKRACVHPCYQPKHVRRVPLDERRAQHYIRQLVAGIAYIHGQNVLHRDLKLSNILLTSDDVVKIADFGLATDLVTNQSPSTICGTPNFIAPEVLLGKAYTFSADLWSLGCMAYSLLVGTPPFQGQTVAYEYILIVLSLFPTFG</sequence>
<dbReference type="GO" id="GO:0005634">
    <property type="term" value="C:nucleus"/>
    <property type="evidence" value="ECO:0007669"/>
    <property type="project" value="TreeGrafter"/>
</dbReference>
<dbReference type="SUPFAM" id="SSF56112">
    <property type="entry name" value="Protein kinase-like (PK-like)"/>
    <property type="match status" value="1"/>
</dbReference>
<dbReference type="InterPro" id="IPR011009">
    <property type="entry name" value="Kinase-like_dom_sf"/>
</dbReference>
<dbReference type="VEuPathDB" id="FungiDB:H257_00181"/>
<evidence type="ECO:0000256" key="5">
    <source>
        <dbReference type="ARBA" id="ARBA00022840"/>
    </source>
</evidence>
<dbReference type="InterPro" id="IPR008271">
    <property type="entry name" value="Ser/Thr_kinase_AS"/>
</dbReference>
<dbReference type="AlphaFoldDB" id="A0A3R6ZS34"/>
<evidence type="ECO:0000313" key="9">
    <source>
        <dbReference type="EMBL" id="RHY65328.1"/>
    </source>
</evidence>
<comment type="caution">
    <text evidence="9">The sequence shown here is derived from an EMBL/GenBank/DDBJ whole genome shotgun (WGS) entry which is preliminary data.</text>
</comment>
<proteinExistence type="inferred from homology"/>
<dbReference type="InterPro" id="IPR000719">
    <property type="entry name" value="Prot_kinase_dom"/>
</dbReference>
<evidence type="ECO:0000256" key="7">
    <source>
        <dbReference type="RuleBase" id="RU000304"/>
    </source>
</evidence>
<dbReference type="PROSITE" id="PS00107">
    <property type="entry name" value="PROTEIN_KINASE_ATP"/>
    <property type="match status" value="1"/>
</dbReference>
<evidence type="ECO:0000256" key="4">
    <source>
        <dbReference type="ARBA" id="ARBA00022777"/>
    </source>
</evidence>
<name>A0A3R6ZS34_APHAT</name>
<evidence type="ECO:0000256" key="2">
    <source>
        <dbReference type="ARBA" id="ARBA00022679"/>
    </source>
</evidence>
<dbReference type="PROSITE" id="PS50011">
    <property type="entry name" value="PROTEIN_KINASE_DOM"/>
    <property type="match status" value="1"/>
</dbReference>
<dbReference type="Gene3D" id="3.30.200.20">
    <property type="entry name" value="Phosphorylase Kinase, domain 1"/>
    <property type="match status" value="1"/>
</dbReference>
<organism evidence="9 10">
    <name type="scientific">Aphanomyces astaci</name>
    <name type="common">Crayfish plague agent</name>
    <dbReference type="NCBI Taxonomy" id="112090"/>
    <lineage>
        <taxon>Eukaryota</taxon>
        <taxon>Sar</taxon>
        <taxon>Stramenopiles</taxon>
        <taxon>Oomycota</taxon>
        <taxon>Saprolegniomycetes</taxon>
        <taxon>Saprolegniales</taxon>
        <taxon>Verrucalvaceae</taxon>
        <taxon>Aphanomyces</taxon>
    </lineage>
</organism>
<evidence type="ECO:0000256" key="6">
    <source>
        <dbReference type="PROSITE-ProRule" id="PRU10141"/>
    </source>
</evidence>
<keyword evidence="5 6" id="KW-0067">ATP-binding</keyword>
<dbReference type="GO" id="GO:0005524">
    <property type="term" value="F:ATP binding"/>
    <property type="evidence" value="ECO:0007669"/>
    <property type="project" value="UniProtKB-UniRule"/>
</dbReference>
<dbReference type="PANTHER" id="PTHR24345:SF91">
    <property type="entry name" value="SERINE_THREONINE-PROTEIN KINASE PLK4"/>
    <property type="match status" value="1"/>
</dbReference>
<evidence type="ECO:0000313" key="10">
    <source>
        <dbReference type="Proteomes" id="UP000283543"/>
    </source>
</evidence>
<dbReference type="SMART" id="SM00220">
    <property type="entry name" value="S_TKc"/>
    <property type="match status" value="1"/>
</dbReference>